<evidence type="ECO:0000256" key="3">
    <source>
        <dbReference type="ARBA" id="ARBA00023163"/>
    </source>
</evidence>
<keyword evidence="6" id="KW-1185">Reference proteome</keyword>
<dbReference type="RefSeq" id="WP_344786979.1">
    <property type="nucleotide sequence ID" value="NZ_BAABCA010000002.1"/>
</dbReference>
<dbReference type="EMBL" id="BAABCA010000002">
    <property type="protein sequence ID" value="GAA4233236.1"/>
    <property type="molecule type" value="Genomic_DNA"/>
</dbReference>
<gene>
    <name evidence="5" type="ORF">GCM10022291_09760</name>
</gene>
<dbReference type="PROSITE" id="PS00041">
    <property type="entry name" value="HTH_ARAC_FAMILY_1"/>
    <property type="match status" value="1"/>
</dbReference>
<dbReference type="Gene3D" id="1.10.10.60">
    <property type="entry name" value="Homeodomain-like"/>
    <property type="match status" value="2"/>
</dbReference>
<dbReference type="InterPro" id="IPR018060">
    <property type="entry name" value="HTH_AraC"/>
</dbReference>
<reference evidence="6" key="1">
    <citation type="journal article" date="2019" name="Int. J. Syst. Evol. Microbiol.">
        <title>The Global Catalogue of Microorganisms (GCM) 10K type strain sequencing project: providing services to taxonomists for standard genome sequencing and annotation.</title>
        <authorList>
            <consortium name="The Broad Institute Genomics Platform"/>
            <consortium name="The Broad Institute Genome Sequencing Center for Infectious Disease"/>
            <person name="Wu L."/>
            <person name="Ma J."/>
        </authorList>
    </citation>
    <scope>NUCLEOTIDE SEQUENCE [LARGE SCALE GENOMIC DNA]</scope>
    <source>
        <strain evidence="6">JCM 17630</strain>
    </source>
</reference>
<dbReference type="InterPro" id="IPR014710">
    <property type="entry name" value="RmlC-like_jellyroll"/>
</dbReference>
<dbReference type="SMART" id="SM00342">
    <property type="entry name" value="HTH_ARAC"/>
    <property type="match status" value="1"/>
</dbReference>
<dbReference type="InterPro" id="IPR011051">
    <property type="entry name" value="RmlC_Cupin_sf"/>
</dbReference>
<dbReference type="PANTHER" id="PTHR43280:SF27">
    <property type="entry name" value="TRANSCRIPTIONAL REGULATOR MTLR"/>
    <property type="match status" value="1"/>
</dbReference>
<comment type="caution">
    <text evidence="5">The sequence shown here is derived from an EMBL/GenBank/DDBJ whole genome shotgun (WGS) entry which is preliminary data.</text>
</comment>
<dbReference type="Proteomes" id="UP001501496">
    <property type="component" value="Unassembled WGS sequence"/>
</dbReference>
<keyword evidence="3" id="KW-0804">Transcription</keyword>
<dbReference type="InterPro" id="IPR009057">
    <property type="entry name" value="Homeodomain-like_sf"/>
</dbReference>
<evidence type="ECO:0000313" key="5">
    <source>
        <dbReference type="EMBL" id="GAA4233236.1"/>
    </source>
</evidence>
<dbReference type="PANTHER" id="PTHR43280">
    <property type="entry name" value="ARAC-FAMILY TRANSCRIPTIONAL REGULATOR"/>
    <property type="match status" value="1"/>
</dbReference>
<keyword evidence="2" id="KW-0238">DNA-binding</keyword>
<organism evidence="5 6">
    <name type="scientific">Postechiella marina</name>
    <dbReference type="NCBI Taxonomy" id="943941"/>
    <lineage>
        <taxon>Bacteria</taxon>
        <taxon>Pseudomonadati</taxon>
        <taxon>Bacteroidota</taxon>
        <taxon>Flavobacteriia</taxon>
        <taxon>Flavobacteriales</taxon>
        <taxon>Flavobacteriaceae</taxon>
        <taxon>Postechiella</taxon>
    </lineage>
</organism>
<evidence type="ECO:0000256" key="1">
    <source>
        <dbReference type="ARBA" id="ARBA00023015"/>
    </source>
</evidence>
<dbReference type="PROSITE" id="PS01124">
    <property type="entry name" value="HTH_ARAC_FAMILY_2"/>
    <property type="match status" value="1"/>
</dbReference>
<evidence type="ECO:0000313" key="6">
    <source>
        <dbReference type="Proteomes" id="UP001501496"/>
    </source>
</evidence>
<evidence type="ECO:0000256" key="2">
    <source>
        <dbReference type="ARBA" id="ARBA00023125"/>
    </source>
</evidence>
<accession>A0ABP8C3U7</accession>
<keyword evidence="1" id="KW-0805">Transcription regulation</keyword>
<dbReference type="InterPro" id="IPR018062">
    <property type="entry name" value="HTH_AraC-typ_CS"/>
</dbReference>
<dbReference type="Gene3D" id="2.60.120.10">
    <property type="entry name" value="Jelly Rolls"/>
    <property type="match status" value="1"/>
</dbReference>
<dbReference type="SUPFAM" id="SSF51182">
    <property type="entry name" value="RmlC-like cupins"/>
    <property type="match status" value="1"/>
</dbReference>
<dbReference type="Pfam" id="PF12833">
    <property type="entry name" value="HTH_18"/>
    <property type="match status" value="1"/>
</dbReference>
<name>A0ABP8C3U7_9FLAO</name>
<protein>
    <submittedName>
        <fullName evidence="5">AraC family transcriptional regulator</fullName>
    </submittedName>
</protein>
<evidence type="ECO:0000259" key="4">
    <source>
        <dbReference type="PROSITE" id="PS01124"/>
    </source>
</evidence>
<sequence>MELKYLPLEKSESESFYIKRKKVPYFGDNWHYHEEHELMFTIKGEGVRIVGDNMDHFKDHELVMIGGGLPHLFKNELKEKGSAADFIVIKFKDLFENQSFFSLPEFSKINEFIQNSKRGILFSKKTGKRLKKKLIKFSKSEGAEKIILFTTIFKILSEEKKYKYLSSEGFELKTSSKGEDRIQKVINYIGENYVKDISLEDLAKIAHMTTNSFCRYFKSRTGKTPFQFIREFRVNKACQMLINGEKSISQICYDTGFNSFSSFNRIFKKLKKISASEYKNKYIKLKS</sequence>
<dbReference type="SUPFAM" id="SSF46689">
    <property type="entry name" value="Homeodomain-like"/>
    <property type="match status" value="2"/>
</dbReference>
<feature type="domain" description="HTH araC/xylS-type" evidence="4">
    <location>
        <begin position="183"/>
        <end position="281"/>
    </location>
</feature>
<proteinExistence type="predicted"/>